<dbReference type="Proteomes" id="UP001597508">
    <property type="component" value="Unassembled WGS sequence"/>
</dbReference>
<dbReference type="PROSITE" id="PS51819">
    <property type="entry name" value="VOC"/>
    <property type="match status" value="1"/>
</dbReference>
<dbReference type="InterPro" id="IPR037523">
    <property type="entry name" value="VOC_core"/>
</dbReference>
<sequence>MKQNKFIWADLSSYHPEKTKRFYEKIFGWKYYYSYSYYTAYKGTKEVVGLYETPEKFQQMKMPSFWMSYIQVESVSETVEKARALGGIIELVDLENPIGGVALIRDTLGAGFTVYEGSSLHSRTVSEENTLIYNELQVSDVQKVVEFYQELFDWSFDWLDNFSVDVYCNSSEEKVASIHQLDSSIRGKYEYWVCTFGVKDLQKSVDKVKKNNGIIVFNEGNRVMCSDGSEAFFYIQQV</sequence>
<name>A0ABW5LTD7_9FLAO</name>
<feature type="domain" description="VOC" evidence="1">
    <location>
        <begin position="5"/>
        <end position="117"/>
    </location>
</feature>
<dbReference type="SUPFAM" id="SSF54593">
    <property type="entry name" value="Glyoxalase/Bleomycin resistance protein/Dihydroxybiphenyl dioxygenase"/>
    <property type="match status" value="1"/>
</dbReference>
<protein>
    <submittedName>
        <fullName evidence="2">VOC family protein</fullName>
    </submittedName>
</protein>
<evidence type="ECO:0000259" key="1">
    <source>
        <dbReference type="PROSITE" id="PS51819"/>
    </source>
</evidence>
<dbReference type="InterPro" id="IPR004360">
    <property type="entry name" value="Glyas_Fos-R_dOase_dom"/>
</dbReference>
<dbReference type="InterPro" id="IPR029068">
    <property type="entry name" value="Glyas_Bleomycin-R_OHBP_Dase"/>
</dbReference>
<dbReference type="Pfam" id="PF00903">
    <property type="entry name" value="Glyoxalase"/>
    <property type="match status" value="2"/>
</dbReference>
<gene>
    <name evidence="2" type="ORF">ACFSRZ_07785</name>
</gene>
<dbReference type="RefSeq" id="WP_379665976.1">
    <property type="nucleotide sequence ID" value="NZ_JBHULH010000003.1"/>
</dbReference>
<evidence type="ECO:0000313" key="2">
    <source>
        <dbReference type="EMBL" id="MFD2567268.1"/>
    </source>
</evidence>
<keyword evidence="3" id="KW-1185">Reference proteome</keyword>
<accession>A0ABW5LTD7</accession>
<comment type="caution">
    <text evidence="2">The sequence shown here is derived from an EMBL/GenBank/DDBJ whole genome shotgun (WGS) entry which is preliminary data.</text>
</comment>
<proteinExistence type="predicted"/>
<organism evidence="2 3">
    <name type="scientific">Pseudotenacibaculum haliotis</name>
    <dbReference type="NCBI Taxonomy" id="1862138"/>
    <lineage>
        <taxon>Bacteria</taxon>
        <taxon>Pseudomonadati</taxon>
        <taxon>Bacteroidota</taxon>
        <taxon>Flavobacteriia</taxon>
        <taxon>Flavobacteriales</taxon>
        <taxon>Flavobacteriaceae</taxon>
        <taxon>Pseudotenacibaculum</taxon>
    </lineage>
</organism>
<dbReference type="InterPro" id="IPR052164">
    <property type="entry name" value="Anthracycline_SecMetBiosynth"/>
</dbReference>
<evidence type="ECO:0000313" key="3">
    <source>
        <dbReference type="Proteomes" id="UP001597508"/>
    </source>
</evidence>
<reference evidence="3" key="1">
    <citation type="journal article" date="2019" name="Int. J. Syst. Evol. Microbiol.">
        <title>The Global Catalogue of Microorganisms (GCM) 10K type strain sequencing project: providing services to taxonomists for standard genome sequencing and annotation.</title>
        <authorList>
            <consortium name="The Broad Institute Genomics Platform"/>
            <consortium name="The Broad Institute Genome Sequencing Center for Infectious Disease"/>
            <person name="Wu L."/>
            <person name="Ma J."/>
        </authorList>
    </citation>
    <scope>NUCLEOTIDE SEQUENCE [LARGE SCALE GENOMIC DNA]</scope>
    <source>
        <strain evidence="3">KCTC 52127</strain>
    </source>
</reference>
<dbReference type="PANTHER" id="PTHR33993:SF14">
    <property type="entry name" value="GB|AAF24581.1"/>
    <property type="match status" value="1"/>
</dbReference>
<dbReference type="PANTHER" id="PTHR33993">
    <property type="entry name" value="GLYOXALASE-RELATED"/>
    <property type="match status" value="1"/>
</dbReference>
<dbReference type="EMBL" id="JBHULH010000003">
    <property type="protein sequence ID" value="MFD2567268.1"/>
    <property type="molecule type" value="Genomic_DNA"/>
</dbReference>
<dbReference type="Gene3D" id="3.10.180.10">
    <property type="entry name" value="2,3-Dihydroxybiphenyl 1,2-Dioxygenase, domain 1"/>
    <property type="match status" value="2"/>
</dbReference>